<keyword evidence="5 10" id="KW-0378">Hydrolase</keyword>
<keyword evidence="7" id="KW-0119">Carbohydrate metabolism</keyword>
<sequence>MPFHLRSKLANVFHTSSHGGPDRQVQVAYFPNWSIYQKGYKPEHVPVQHLTHILYAFANIKDSGEVVLSDEWADRQINYDGDQEHDGAMFGNLNQFLQLKKQHRHLKTLLSIGGWSYSGSFCGMNDAAKRQTFIESAVKLLADCGFDGLDIDWEYPQSDTEAQAYVELLSGLRRALDEYGQRATPNDPHYLLTIAAPCSPQKYQILKLKDMDKYLDFWNLMAYDFSGSWDQVANHQANLYGGAISVSKAVDDYKHRGVPLNKMVLGIPAYGRGFVGTGGPGQPYRHASETEGGTYLYKNLPRQNAQEHFDKRAGASWSHDGNELISYDSPEAVHAKAEYIKNKGMLGAMFWELSGDVPADQDRSLVRTMALALGDLDQSQNHIAYPESVHPNVRA</sequence>
<dbReference type="FunFam" id="3.20.20.80:FF:000075">
    <property type="entry name" value="Sporulation-specific chitinase"/>
    <property type="match status" value="1"/>
</dbReference>
<dbReference type="GO" id="GO:0005576">
    <property type="term" value="C:extracellular region"/>
    <property type="evidence" value="ECO:0007669"/>
    <property type="project" value="UniProtKB-SubCell"/>
</dbReference>
<evidence type="ECO:0000259" key="12">
    <source>
        <dbReference type="PROSITE" id="PS51910"/>
    </source>
</evidence>
<dbReference type="CDD" id="cd06548">
    <property type="entry name" value="GH18_chitinase"/>
    <property type="match status" value="1"/>
</dbReference>
<dbReference type="EMBL" id="CP033151">
    <property type="protein sequence ID" value="AYO43345.1"/>
    <property type="molecule type" value="Genomic_DNA"/>
</dbReference>
<evidence type="ECO:0000256" key="3">
    <source>
        <dbReference type="ARBA" id="ARBA00012729"/>
    </source>
</evidence>
<comment type="catalytic activity">
    <reaction evidence="1">
        <text>Random endo-hydrolysis of N-acetyl-beta-D-glucosaminide (1-&gt;4)-beta-linkages in chitin and chitodextrins.</text>
        <dbReference type="EC" id="3.2.1.14"/>
    </reaction>
</comment>
<gene>
    <name evidence="13" type="primary">CTS1</name>
    <name evidence="13" type="ORF">DNF11_2395</name>
</gene>
<evidence type="ECO:0000256" key="10">
    <source>
        <dbReference type="RuleBase" id="RU000489"/>
    </source>
</evidence>
<dbReference type="GO" id="GO:0008061">
    <property type="term" value="F:chitin binding"/>
    <property type="evidence" value="ECO:0007669"/>
    <property type="project" value="InterPro"/>
</dbReference>
<dbReference type="GO" id="GO:0000272">
    <property type="term" value="P:polysaccharide catabolic process"/>
    <property type="evidence" value="ECO:0007669"/>
    <property type="project" value="UniProtKB-KW"/>
</dbReference>
<dbReference type="Pfam" id="PF00704">
    <property type="entry name" value="Glyco_hydro_18"/>
    <property type="match status" value="1"/>
</dbReference>
<evidence type="ECO:0000256" key="4">
    <source>
        <dbReference type="ARBA" id="ARBA00022525"/>
    </source>
</evidence>
<evidence type="ECO:0000256" key="1">
    <source>
        <dbReference type="ARBA" id="ARBA00000822"/>
    </source>
</evidence>
<evidence type="ECO:0000256" key="9">
    <source>
        <dbReference type="ARBA" id="ARBA00023326"/>
    </source>
</evidence>
<dbReference type="EC" id="3.2.1.14" evidence="3"/>
<proteinExistence type="inferred from homology"/>
<keyword evidence="8 10" id="KW-0326">Glycosidase</keyword>
<dbReference type="AlphaFoldDB" id="A0A3G2S5K6"/>
<name>A0A3G2S5K6_MALR7</name>
<dbReference type="InterPro" id="IPR001579">
    <property type="entry name" value="Glyco_hydro_18_chit_AS"/>
</dbReference>
<dbReference type="Gene3D" id="3.10.50.10">
    <property type="match status" value="1"/>
</dbReference>
<dbReference type="PANTHER" id="PTHR11177">
    <property type="entry name" value="CHITINASE"/>
    <property type="match status" value="1"/>
</dbReference>
<evidence type="ECO:0000313" key="14">
    <source>
        <dbReference type="Proteomes" id="UP000269793"/>
    </source>
</evidence>
<dbReference type="SUPFAM" id="SSF54556">
    <property type="entry name" value="Chitinase insertion domain"/>
    <property type="match status" value="1"/>
</dbReference>
<keyword evidence="9" id="KW-0624">Polysaccharide degradation</keyword>
<keyword evidence="6" id="KW-0146">Chitin degradation</keyword>
<dbReference type="InterPro" id="IPR001223">
    <property type="entry name" value="Glyco_hydro18_cat"/>
</dbReference>
<dbReference type="SUPFAM" id="SSF51445">
    <property type="entry name" value="(Trans)glycosidases"/>
    <property type="match status" value="1"/>
</dbReference>
<protein>
    <recommendedName>
        <fullName evidence="3">chitinase</fullName>
        <ecNumber evidence="3">3.2.1.14</ecNumber>
    </recommendedName>
</protein>
<feature type="domain" description="GH18" evidence="12">
    <location>
        <begin position="24"/>
        <end position="376"/>
    </location>
</feature>
<dbReference type="Proteomes" id="UP000269793">
    <property type="component" value="Chromosome IV"/>
</dbReference>
<dbReference type="GO" id="GO:0006032">
    <property type="term" value="P:chitin catabolic process"/>
    <property type="evidence" value="ECO:0007669"/>
    <property type="project" value="UniProtKB-KW"/>
</dbReference>
<dbReference type="STRING" id="425264.A0A3G2S5K6"/>
<evidence type="ECO:0000256" key="6">
    <source>
        <dbReference type="ARBA" id="ARBA00023024"/>
    </source>
</evidence>
<dbReference type="InterPro" id="IPR011583">
    <property type="entry name" value="Chitinase_II/V-like_cat"/>
</dbReference>
<dbReference type="SMART" id="SM00636">
    <property type="entry name" value="Glyco_18"/>
    <property type="match status" value="1"/>
</dbReference>
<evidence type="ECO:0000256" key="11">
    <source>
        <dbReference type="RuleBase" id="RU004453"/>
    </source>
</evidence>
<dbReference type="InterPro" id="IPR029070">
    <property type="entry name" value="Chitinase_insertion_sf"/>
</dbReference>
<reference evidence="13 14" key="1">
    <citation type="submission" date="2018-10" db="EMBL/GenBank/DDBJ databases">
        <title>Complete genome sequence of Malassezia restricta CBS 7877.</title>
        <authorList>
            <person name="Morand S.C."/>
            <person name="Bertignac M."/>
            <person name="Iltis A."/>
            <person name="Kolder I."/>
            <person name="Pirovano W."/>
            <person name="Jourdain R."/>
            <person name="Clavaud C."/>
        </authorList>
    </citation>
    <scope>NUCLEOTIDE SEQUENCE [LARGE SCALE GENOMIC DNA]</scope>
    <source>
        <strain evidence="13 14">CBS 7877</strain>
    </source>
</reference>
<keyword evidence="14" id="KW-1185">Reference proteome</keyword>
<dbReference type="PROSITE" id="PS01095">
    <property type="entry name" value="GH18_1"/>
    <property type="match status" value="1"/>
</dbReference>
<dbReference type="VEuPathDB" id="FungiDB:DNF11_2395"/>
<dbReference type="InterPro" id="IPR017853">
    <property type="entry name" value="GH"/>
</dbReference>
<dbReference type="OrthoDB" id="76388at2759"/>
<dbReference type="PROSITE" id="PS51910">
    <property type="entry name" value="GH18_2"/>
    <property type="match status" value="1"/>
</dbReference>
<evidence type="ECO:0000256" key="5">
    <source>
        <dbReference type="ARBA" id="ARBA00022801"/>
    </source>
</evidence>
<comment type="similarity">
    <text evidence="11">Belongs to the glycosyl hydrolase 18 family.</text>
</comment>
<organism evidence="13 14">
    <name type="scientific">Malassezia restricta (strain ATCC 96810 / NBRC 103918 / CBS 7877)</name>
    <name type="common">Seborrheic dermatitis infection agent</name>
    <dbReference type="NCBI Taxonomy" id="425264"/>
    <lineage>
        <taxon>Eukaryota</taxon>
        <taxon>Fungi</taxon>
        <taxon>Dikarya</taxon>
        <taxon>Basidiomycota</taxon>
        <taxon>Ustilaginomycotina</taxon>
        <taxon>Malasseziomycetes</taxon>
        <taxon>Malasseziales</taxon>
        <taxon>Malasseziaceae</taxon>
        <taxon>Malassezia</taxon>
    </lineage>
</organism>
<dbReference type="PANTHER" id="PTHR11177:SF317">
    <property type="entry name" value="CHITINASE 12-RELATED"/>
    <property type="match status" value="1"/>
</dbReference>
<evidence type="ECO:0000313" key="13">
    <source>
        <dbReference type="EMBL" id="AYO43345.1"/>
    </source>
</evidence>
<accession>A0A3G2S5K6</accession>
<evidence type="ECO:0000256" key="2">
    <source>
        <dbReference type="ARBA" id="ARBA00004613"/>
    </source>
</evidence>
<evidence type="ECO:0000256" key="7">
    <source>
        <dbReference type="ARBA" id="ARBA00023277"/>
    </source>
</evidence>
<dbReference type="InterPro" id="IPR050314">
    <property type="entry name" value="Glycosyl_Hydrlase_18"/>
</dbReference>
<keyword evidence="4" id="KW-0964">Secreted</keyword>
<evidence type="ECO:0000256" key="8">
    <source>
        <dbReference type="ARBA" id="ARBA00023295"/>
    </source>
</evidence>
<dbReference type="GO" id="GO:0008843">
    <property type="term" value="F:endochitinase activity"/>
    <property type="evidence" value="ECO:0007669"/>
    <property type="project" value="UniProtKB-EC"/>
</dbReference>
<dbReference type="Gene3D" id="3.20.20.80">
    <property type="entry name" value="Glycosidases"/>
    <property type="match status" value="1"/>
</dbReference>
<comment type="subcellular location">
    <subcellularLocation>
        <location evidence="2">Secreted</location>
    </subcellularLocation>
</comment>